<evidence type="ECO:0008006" key="5">
    <source>
        <dbReference type="Google" id="ProtNLM"/>
    </source>
</evidence>
<keyword evidence="2" id="KW-0812">Transmembrane</keyword>
<feature type="compositionally biased region" description="Basic and acidic residues" evidence="1">
    <location>
        <begin position="16"/>
        <end position="25"/>
    </location>
</feature>
<dbReference type="RefSeq" id="WP_317642305.1">
    <property type="nucleotide sequence ID" value="NZ_AP026800.1"/>
</dbReference>
<protein>
    <recommendedName>
        <fullName evidence="5">Membrane associated protein</fullName>
    </recommendedName>
</protein>
<keyword evidence="2" id="KW-1133">Transmembrane helix</keyword>
<feature type="transmembrane region" description="Helical" evidence="2">
    <location>
        <begin position="158"/>
        <end position="175"/>
    </location>
</feature>
<dbReference type="EMBL" id="AP026800">
    <property type="protein sequence ID" value="BDR54795.1"/>
    <property type="molecule type" value="Genomic_DNA"/>
</dbReference>
<gene>
    <name evidence="3" type="ORF">KIMH_09060</name>
</gene>
<reference evidence="3 4" key="1">
    <citation type="journal article" date="2023" name="Microbiol. Spectr.">
        <title>Symbiosis of Carpenter Bees with Uncharacterized Lactic Acid Bacteria Showing NAD Auxotrophy.</title>
        <authorList>
            <person name="Kawasaki S."/>
            <person name="Ozawa K."/>
            <person name="Mori T."/>
            <person name="Yamamoto A."/>
            <person name="Ito M."/>
            <person name="Ohkuma M."/>
            <person name="Sakamoto M."/>
            <person name="Matsutani M."/>
        </authorList>
    </citation>
    <scope>NUCLEOTIDE SEQUENCE [LARGE SCALE GENOMIC DNA]</scope>
    <source>
        <strain evidence="3 4">KimH</strain>
    </source>
</reference>
<organism evidence="3 4">
    <name type="scientific">Bombiscardovia apis</name>
    <dbReference type="NCBI Taxonomy" id="2932182"/>
    <lineage>
        <taxon>Bacteria</taxon>
        <taxon>Bacillati</taxon>
        <taxon>Actinomycetota</taxon>
        <taxon>Actinomycetes</taxon>
        <taxon>Bifidobacteriales</taxon>
        <taxon>Bifidobacteriaceae</taxon>
        <taxon>Bombiscardovia</taxon>
    </lineage>
</organism>
<evidence type="ECO:0000313" key="4">
    <source>
        <dbReference type="Proteomes" id="UP001321748"/>
    </source>
</evidence>
<proteinExistence type="predicted"/>
<feature type="transmembrane region" description="Helical" evidence="2">
    <location>
        <begin position="132"/>
        <end position="152"/>
    </location>
</feature>
<feature type="compositionally biased region" description="Basic and acidic residues" evidence="1">
    <location>
        <begin position="48"/>
        <end position="63"/>
    </location>
</feature>
<keyword evidence="2" id="KW-0472">Membrane</keyword>
<feature type="compositionally biased region" description="Low complexity" evidence="1">
    <location>
        <begin position="26"/>
        <end position="40"/>
    </location>
</feature>
<feature type="region of interest" description="Disordered" evidence="1">
    <location>
        <begin position="1"/>
        <end position="70"/>
    </location>
</feature>
<evidence type="ECO:0000313" key="3">
    <source>
        <dbReference type="EMBL" id="BDR54795.1"/>
    </source>
</evidence>
<evidence type="ECO:0000256" key="1">
    <source>
        <dbReference type="SAM" id="MobiDB-lite"/>
    </source>
</evidence>
<accession>A0ABN6SFK2</accession>
<name>A0ABN6SFK2_9BIFI</name>
<evidence type="ECO:0000256" key="2">
    <source>
        <dbReference type="SAM" id="Phobius"/>
    </source>
</evidence>
<dbReference type="Proteomes" id="UP001321748">
    <property type="component" value="Chromosome"/>
</dbReference>
<keyword evidence="4" id="KW-1185">Reference proteome</keyword>
<sequence length="194" mass="20662">MTSTTVTLRRMTQHKNSNDDDKPQHSADSSQSSGSSSDDSWQAFVSAHSDDLSDIESSHTAKRFERKARKDSKKAALKASDLDHSAFVSASSGAGRGPRDFSSSWLDTDQVMDQASDFVPPNPQLGHPSAAIVLYALLSLIGVIGLVAALFAPRLPGILGPIFALCTLIGVAGLISSRKDFRYSKDPGDDGARV</sequence>